<dbReference type="AlphaFoldDB" id="A0A316FZR4"/>
<gene>
    <name evidence="1" type="ORF">C8D97_102283</name>
</gene>
<organism evidence="1 2">
    <name type="scientific">Pleionea mediterranea</name>
    <dbReference type="NCBI Taxonomy" id="523701"/>
    <lineage>
        <taxon>Bacteria</taxon>
        <taxon>Pseudomonadati</taxon>
        <taxon>Pseudomonadota</taxon>
        <taxon>Gammaproteobacteria</taxon>
        <taxon>Oceanospirillales</taxon>
        <taxon>Pleioneaceae</taxon>
        <taxon>Pleionea</taxon>
    </lineage>
</organism>
<comment type="caution">
    <text evidence="1">The sequence shown here is derived from an EMBL/GenBank/DDBJ whole genome shotgun (WGS) entry which is preliminary data.</text>
</comment>
<accession>A0A316FZR4</accession>
<proteinExistence type="predicted"/>
<reference evidence="1 2" key="1">
    <citation type="submission" date="2018-05" db="EMBL/GenBank/DDBJ databases">
        <title>Genomic Encyclopedia of Type Strains, Phase IV (KMG-IV): sequencing the most valuable type-strain genomes for metagenomic binning, comparative biology and taxonomic classification.</title>
        <authorList>
            <person name="Goeker M."/>
        </authorList>
    </citation>
    <scope>NUCLEOTIDE SEQUENCE [LARGE SCALE GENOMIC DNA]</scope>
    <source>
        <strain evidence="1 2">DSM 25350</strain>
    </source>
</reference>
<protein>
    <submittedName>
        <fullName evidence="1">Uncharacterized protein</fullName>
    </submittedName>
</protein>
<name>A0A316FZR4_9GAMM</name>
<keyword evidence="2" id="KW-1185">Reference proteome</keyword>
<dbReference type="EMBL" id="QGGU01000002">
    <property type="protein sequence ID" value="PWK53893.1"/>
    <property type="molecule type" value="Genomic_DNA"/>
</dbReference>
<evidence type="ECO:0000313" key="1">
    <source>
        <dbReference type="EMBL" id="PWK53893.1"/>
    </source>
</evidence>
<dbReference type="RefSeq" id="WP_109761972.1">
    <property type="nucleotide sequence ID" value="NZ_QGGU01000002.1"/>
</dbReference>
<sequence>MKSKSSFKLSIQLDICGDKELPELSAHLFSASEKPVATAEVSNNKVNFELPEQYNGQQLKLAIAPKANQSGQSLSLKQITRNNGYVNRLTALKNRKAITISIPDYIIPIWCFCLVRGKLVTQKTTPDDQNIELPVCNARVHICEVDKFRFIIPTLPDDIVFRLRDDLIDLLKNPPTPIDPDIPDPIPDPPIPEPPIPTPSFARAANLSRVNTNSFSSNLSLTNHSISQPVIQLQQAHSAAMIRQQLLDRSDLLKLFLCRLNYLWYFFRKDCLTTVETDDQGYFSAIIAYDCDDKPDIYIWAEQLQESGWQTIYKPSVACNTHWNYQCGDLLTINAPDAEGCEQPDYDIPEGVVLFVLPHSIGHAPIYGNTGSSAPRGWVRTDGMLDYHDTLGDINNAPFGGRLVFRQDDSYFIPNSGVKYYRYSFRRQGDSEWTPIQTPLARAYRMEYDDGSLPTYESYLVGPQTVGAQSALYEFKPVSPPVNADDPDSVVAREWLRGNLGEAAAIWNTEAIAPAISSTNPDDTSGVFEVKIEVFDESGNHVPEGSDSFRFLLQDPASSTVRYTNADEVIDGNFIMKVHVDNNHVASSLPQPDIDGVAASDECGFLRYDAGDNVRIRYHASHPNDHAVFRFGVKRGSIHLASASTLSPYVETASPIAPTPTGNYSQSSNYYQRHFAVSDLVGECVNAAFAAHLNVYGKATNGRERLGIHSGNLIAFALAETETES</sequence>
<evidence type="ECO:0000313" key="2">
    <source>
        <dbReference type="Proteomes" id="UP000245790"/>
    </source>
</evidence>
<dbReference type="Proteomes" id="UP000245790">
    <property type="component" value="Unassembled WGS sequence"/>
</dbReference>
<dbReference type="OrthoDB" id="8476943at2"/>